<dbReference type="EMBL" id="LQQU01000059">
    <property type="protein sequence ID" value="KZE25373.1"/>
    <property type="molecule type" value="Genomic_DNA"/>
</dbReference>
<dbReference type="GO" id="GO:0015627">
    <property type="term" value="C:type II protein secretion system complex"/>
    <property type="evidence" value="ECO:0007669"/>
    <property type="project" value="InterPro"/>
</dbReference>
<evidence type="ECO:0000256" key="2">
    <source>
        <dbReference type="ARBA" id="ARBA00021549"/>
    </source>
</evidence>
<evidence type="ECO:0000256" key="5">
    <source>
        <dbReference type="ARBA" id="ARBA00022519"/>
    </source>
</evidence>
<name>A0A161SB84_9NEIS</name>
<dbReference type="Proteomes" id="UP000076625">
    <property type="component" value="Unassembled WGS sequence"/>
</dbReference>
<evidence type="ECO:0000256" key="1">
    <source>
        <dbReference type="ARBA" id="ARBA00004377"/>
    </source>
</evidence>
<accession>A0A161SB84</accession>
<keyword evidence="3" id="KW-1003">Cell membrane</keyword>
<evidence type="ECO:0000313" key="13">
    <source>
        <dbReference type="Proteomes" id="UP000076625"/>
    </source>
</evidence>
<keyword evidence="13" id="KW-1185">Reference proteome</keyword>
<dbReference type="InterPro" id="IPR022346">
    <property type="entry name" value="T2SS_GspH"/>
</dbReference>
<dbReference type="AlphaFoldDB" id="A0A161SB84"/>
<gene>
    <name evidence="12" type="ORF">AVW16_03500</name>
</gene>
<dbReference type="GO" id="GO:0015628">
    <property type="term" value="P:protein secretion by the type II secretion system"/>
    <property type="evidence" value="ECO:0007669"/>
    <property type="project" value="InterPro"/>
</dbReference>
<dbReference type="Gene3D" id="3.55.40.10">
    <property type="entry name" value="minor pseudopilin epsh domain"/>
    <property type="match status" value="1"/>
</dbReference>
<dbReference type="GO" id="GO:0005886">
    <property type="term" value="C:plasma membrane"/>
    <property type="evidence" value="ECO:0007669"/>
    <property type="project" value="UniProtKB-SubCell"/>
</dbReference>
<keyword evidence="4" id="KW-0488">Methylation</keyword>
<evidence type="ECO:0000256" key="9">
    <source>
        <dbReference type="ARBA" id="ARBA00025772"/>
    </source>
</evidence>
<dbReference type="SUPFAM" id="SSF54523">
    <property type="entry name" value="Pili subunits"/>
    <property type="match status" value="1"/>
</dbReference>
<evidence type="ECO:0000256" key="10">
    <source>
        <dbReference type="ARBA" id="ARBA00030775"/>
    </source>
</evidence>
<keyword evidence="8" id="KW-0472">Membrane</keyword>
<evidence type="ECO:0000256" key="3">
    <source>
        <dbReference type="ARBA" id="ARBA00022475"/>
    </source>
</evidence>
<dbReference type="InterPro" id="IPR045584">
    <property type="entry name" value="Pilin-like"/>
</dbReference>
<evidence type="ECO:0000256" key="8">
    <source>
        <dbReference type="ARBA" id="ARBA00023136"/>
    </source>
</evidence>
<dbReference type="Pfam" id="PF12019">
    <property type="entry name" value="GspH"/>
    <property type="match status" value="1"/>
</dbReference>
<keyword evidence="5" id="KW-0997">Cell inner membrane</keyword>
<comment type="similarity">
    <text evidence="9">Belongs to the GSP H family.</text>
</comment>
<comment type="subcellular location">
    <subcellularLocation>
        <location evidence="1">Cell inner membrane</location>
        <topology evidence="1">Single-pass membrane protein</topology>
    </subcellularLocation>
</comment>
<evidence type="ECO:0000313" key="12">
    <source>
        <dbReference type="EMBL" id="KZE25373.1"/>
    </source>
</evidence>
<sequence length="164" mass="17003">MFAVAAVVLAAALPFGRAFVDQQRVRALSGEIGRTLVHARAQAITHGRAVSVCGRSAPGATACAADAEGWRRGWLVFWGGAGATPSAATLIASVERAQGSIVLDGPATPVVFYPNGRATPASDKLFVVACRARGDDGPVLFRSLQLRANGYLNTVIEQDAPDAC</sequence>
<keyword evidence="7" id="KW-1133">Transmembrane helix</keyword>
<evidence type="ECO:0000256" key="6">
    <source>
        <dbReference type="ARBA" id="ARBA00022692"/>
    </source>
</evidence>
<evidence type="ECO:0000259" key="11">
    <source>
        <dbReference type="Pfam" id="PF12019"/>
    </source>
</evidence>
<evidence type="ECO:0000256" key="4">
    <source>
        <dbReference type="ARBA" id="ARBA00022481"/>
    </source>
</evidence>
<comment type="caution">
    <text evidence="12">The sequence shown here is derived from an EMBL/GenBank/DDBJ whole genome shotgun (WGS) entry which is preliminary data.</text>
</comment>
<protein>
    <recommendedName>
        <fullName evidence="2">Type II secretion system protein H</fullName>
    </recommendedName>
    <alternativeName>
        <fullName evidence="10">General secretion pathway protein H</fullName>
    </alternativeName>
</protein>
<reference evidence="13" key="1">
    <citation type="submission" date="2016-01" db="EMBL/GenBank/DDBJ databases">
        <title>Draft genome of Chromobacterium sp. F49.</title>
        <authorList>
            <person name="Hong K.W."/>
        </authorList>
    </citation>
    <scope>NUCLEOTIDE SEQUENCE [LARGE SCALE GENOMIC DNA]</scope>
    <source>
        <strain evidence="13">CN10</strain>
    </source>
</reference>
<proteinExistence type="inferred from homology"/>
<feature type="domain" description="General secretion pathway GspH" evidence="11">
    <location>
        <begin position="34"/>
        <end position="122"/>
    </location>
</feature>
<keyword evidence="6" id="KW-0812">Transmembrane</keyword>
<organism evidence="12 13">
    <name type="scientific">Crenobacter luteus</name>
    <dbReference type="NCBI Taxonomy" id="1452487"/>
    <lineage>
        <taxon>Bacteria</taxon>
        <taxon>Pseudomonadati</taxon>
        <taxon>Pseudomonadota</taxon>
        <taxon>Betaproteobacteria</taxon>
        <taxon>Neisseriales</taxon>
        <taxon>Neisseriaceae</taxon>
        <taxon>Crenobacter</taxon>
    </lineage>
</organism>
<dbReference type="STRING" id="1452487.AVW16_03500"/>
<evidence type="ECO:0000256" key="7">
    <source>
        <dbReference type="ARBA" id="ARBA00022989"/>
    </source>
</evidence>